<dbReference type="GO" id="GO:0045292">
    <property type="term" value="P:mRNA cis splicing, via spliceosome"/>
    <property type="evidence" value="ECO:0007669"/>
    <property type="project" value="InterPro"/>
</dbReference>
<dbReference type="CDD" id="cd14135">
    <property type="entry name" value="STKc_PRP4"/>
    <property type="match status" value="1"/>
</dbReference>
<evidence type="ECO:0000256" key="8">
    <source>
        <dbReference type="SAM" id="MobiDB-lite"/>
    </source>
</evidence>
<organism evidence="10 11">
    <name type="scientific">Paramecium sonneborni</name>
    <dbReference type="NCBI Taxonomy" id="65129"/>
    <lineage>
        <taxon>Eukaryota</taxon>
        <taxon>Sar</taxon>
        <taxon>Alveolata</taxon>
        <taxon>Ciliophora</taxon>
        <taxon>Intramacronucleata</taxon>
        <taxon>Oligohymenophorea</taxon>
        <taxon>Peniculida</taxon>
        <taxon>Parameciidae</taxon>
        <taxon>Paramecium</taxon>
    </lineage>
</organism>
<evidence type="ECO:0000256" key="5">
    <source>
        <dbReference type="ARBA" id="ARBA00022777"/>
    </source>
</evidence>
<feature type="compositionally biased region" description="Basic and acidic residues" evidence="8">
    <location>
        <begin position="67"/>
        <end position="78"/>
    </location>
</feature>
<dbReference type="InterPro" id="IPR008271">
    <property type="entry name" value="Ser/Thr_kinase_AS"/>
</dbReference>
<comment type="caution">
    <text evidence="10">The sequence shown here is derived from an EMBL/GenBank/DDBJ whole genome shotgun (WGS) entry which is preliminary data.</text>
</comment>
<feature type="region of interest" description="Disordered" evidence="8">
    <location>
        <begin position="188"/>
        <end position="207"/>
    </location>
</feature>
<feature type="compositionally biased region" description="Acidic residues" evidence="8">
    <location>
        <begin position="114"/>
        <end position="128"/>
    </location>
</feature>
<name>A0A8S1R0C6_9CILI</name>
<keyword evidence="4" id="KW-0547">Nucleotide-binding</keyword>
<dbReference type="InterPro" id="IPR050494">
    <property type="entry name" value="Ser_Thr_dual-spec_kinase"/>
</dbReference>
<dbReference type="Proteomes" id="UP000692954">
    <property type="component" value="Unassembled WGS sequence"/>
</dbReference>
<evidence type="ECO:0000256" key="4">
    <source>
        <dbReference type="ARBA" id="ARBA00022741"/>
    </source>
</evidence>
<keyword evidence="2" id="KW-0723">Serine/threonine-protein kinase</keyword>
<gene>
    <name evidence="10" type="ORF">PSON_ATCC_30995.1.T1290051</name>
</gene>
<feature type="compositionally biased region" description="Basic residues" evidence="8">
    <location>
        <begin position="57"/>
        <end position="66"/>
    </location>
</feature>
<feature type="compositionally biased region" description="Basic residues" evidence="8">
    <location>
        <begin position="33"/>
        <end position="49"/>
    </location>
</feature>
<evidence type="ECO:0000313" key="11">
    <source>
        <dbReference type="Proteomes" id="UP000692954"/>
    </source>
</evidence>
<accession>A0A8S1R0C6</accession>
<dbReference type="EC" id="2.7.11.1" evidence="1"/>
<dbReference type="Pfam" id="PF00069">
    <property type="entry name" value="Pkinase"/>
    <property type="match status" value="1"/>
</dbReference>
<dbReference type="FunFam" id="1.10.510.10:FF:000078">
    <property type="entry name" value="Serine/threonine-protein kinase PRP4 homolog"/>
    <property type="match status" value="1"/>
</dbReference>
<dbReference type="InterPro" id="IPR044092">
    <property type="entry name" value="STKc_PRP4"/>
</dbReference>
<protein>
    <recommendedName>
        <fullName evidence="1">non-specific serine/threonine protein kinase</fullName>
        <ecNumber evidence="1">2.7.11.1</ecNumber>
    </recommendedName>
</protein>
<feature type="domain" description="Protein kinase" evidence="9">
    <location>
        <begin position="257"/>
        <end position="572"/>
    </location>
</feature>
<feature type="region of interest" description="Disordered" evidence="8">
    <location>
        <begin position="1"/>
        <end position="128"/>
    </location>
</feature>
<keyword evidence="3" id="KW-0808">Transferase</keyword>
<evidence type="ECO:0000256" key="3">
    <source>
        <dbReference type="ARBA" id="ARBA00022679"/>
    </source>
</evidence>
<dbReference type="PANTHER" id="PTHR24058:SF103">
    <property type="entry name" value="SERINE_THREONINE-PROTEIN KINASE PRP4 HOMOLOG"/>
    <property type="match status" value="1"/>
</dbReference>
<dbReference type="PANTHER" id="PTHR24058">
    <property type="entry name" value="DUAL SPECIFICITY PROTEIN KINASE"/>
    <property type="match status" value="1"/>
</dbReference>
<dbReference type="AlphaFoldDB" id="A0A8S1R0C6"/>
<sequence length="584" mass="68943">MEEGEIPNGDGQRNGIFEEGERTPEWDQERSLSKHKKGKMKKNKKRSRSKEKERDKKNKKKHKKELNRKERKDDKKIVDQQQKQKQLQEEQKQEQSIGNQQQQQQQQEVFITKEDEEQNAQELDIEDEEAIYLRRKQMREELFKKLEQEIQVSPEKENDQGFTFDQPQQQIDENKQSYFRMLDQQRNLKNQEEQQQQQQQKTGQPQKKVILDMFDELDDELENDDLNMMVRHNTNASYEADDDKYYRITIGEMIKDYKIINKCGKGVFGNVCKAIKDGQEYAIKFIRAEDIYIRSGERERQILKQLNEADPNNKKHILRLIESFEHRKHLCLVFESLDLNLRDALKVYTKGQGLDLPAIRSYAMQLFVALAHLRKNKIIHADIKPDNILISTDTKLLKLCDFGTAFTIDEVTVVEYLVSRYYRAPEIIIGYPYDTNIDVWATACTLFELFTGQFLFSGDNNNDMLKLHLQTMGKFSMKMLRRSALTSKYFDQHLNFKSREIDPITKQVIFKPVLLGEKPIRTIGTLLKNKEQTLNAEDQKMLLQFKDLLEKCLQLDPKNRITPEDALYHPFINVAMANSQTKKV</sequence>
<dbReference type="OrthoDB" id="3967at2759"/>
<reference evidence="10" key="1">
    <citation type="submission" date="2021-01" db="EMBL/GenBank/DDBJ databases">
        <authorList>
            <consortium name="Genoscope - CEA"/>
            <person name="William W."/>
        </authorList>
    </citation>
    <scope>NUCLEOTIDE SEQUENCE</scope>
</reference>
<keyword evidence="11" id="KW-1185">Reference proteome</keyword>
<dbReference type="SMART" id="SM00220">
    <property type="entry name" value="S_TKc"/>
    <property type="match status" value="1"/>
</dbReference>
<dbReference type="EMBL" id="CAJJDN010000129">
    <property type="protein sequence ID" value="CAD8120955.1"/>
    <property type="molecule type" value="Genomic_DNA"/>
</dbReference>
<evidence type="ECO:0000256" key="1">
    <source>
        <dbReference type="ARBA" id="ARBA00012513"/>
    </source>
</evidence>
<proteinExistence type="inferred from homology"/>
<dbReference type="PROSITE" id="PS00108">
    <property type="entry name" value="PROTEIN_KINASE_ST"/>
    <property type="match status" value="1"/>
</dbReference>
<dbReference type="PROSITE" id="PS50011">
    <property type="entry name" value="PROTEIN_KINASE_DOM"/>
    <property type="match status" value="1"/>
</dbReference>
<comment type="similarity">
    <text evidence="7">Belongs to the protein kinase superfamily. CMGC Ser/Thr protein kinase family.</text>
</comment>
<dbReference type="GO" id="GO:0004674">
    <property type="term" value="F:protein serine/threonine kinase activity"/>
    <property type="evidence" value="ECO:0007669"/>
    <property type="project" value="UniProtKB-KW"/>
</dbReference>
<evidence type="ECO:0000256" key="6">
    <source>
        <dbReference type="ARBA" id="ARBA00022840"/>
    </source>
</evidence>
<evidence type="ECO:0000256" key="7">
    <source>
        <dbReference type="ARBA" id="ARBA00023596"/>
    </source>
</evidence>
<feature type="compositionally biased region" description="Low complexity" evidence="8">
    <location>
        <begin position="94"/>
        <end position="108"/>
    </location>
</feature>
<feature type="compositionally biased region" description="Basic and acidic residues" evidence="8">
    <location>
        <begin position="19"/>
        <end position="32"/>
    </location>
</feature>
<keyword evidence="6" id="KW-0067">ATP-binding</keyword>
<dbReference type="GO" id="GO:0005524">
    <property type="term" value="F:ATP binding"/>
    <property type="evidence" value="ECO:0007669"/>
    <property type="project" value="UniProtKB-KW"/>
</dbReference>
<evidence type="ECO:0000256" key="2">
    <source>
        <dbReference type="ARBA" id="ARBA00022527"/>
    </source>
</evidence>
<keyword evidence="5" id="KW-0418">Kinase</keyword>
<dbReference type="InterPro" id="IPR000719">
    <property type="entry name" value="Prot_kinase_dom"/>
</dbReference>
<evidence type="ECO:0000259" key="9">
    <source>
        <dbReference type="PROSITE" id="PS50011"/>
    </source>
</evidence>
<evidence type="ECO:0000313" key="10">
    <source>
        <dbReference type="EMBL" id="CAD8120955.1"/>
    </source>
</evidence>